<reference evidence="1" key="1">
    <citation type="submission" date="2014-11" db="EMBL/GenBank/DDBJ databases">
        <authorList>
            <person name="Amaro Gonzalez C."/>
        </authorList>
    </citation>
    <scope>NUCLEOTIDE SEQUENCE</scope>
</reference>
<evidence type="ECO:0000313" key="1">
    <source>
        <dbReference type="EMBL" id="JAH79281.1"/>
    </source>
</evidence>
<dbReference type="EMBL" id="GBXM01029296">
    <property type="protein sequence ID" value="JAH79281.1"/>
    <property type="molecule type" value="Transcribed_RNA"/>
</dbReference>
<accession>A0A0E9VMP8</accession>
<organism evidence="1">
    <name type="scientific">Anguilla anguilla</name>
    <name type="common">European freshwater eel</name>
    <name type="synonym">Muraena anguilla</name>
    <dbReference type="NCBI Taxonomy" id="7936"/>
    <lineage>
        <taxon>Eukaryota</taxon>
        <taxon>Metazoa</taxon>
        <taxon>Chordata</taxon>
        <taxon>Craniata</taxon>
        <taxon>Vertebrata</taxon>
        <taxon>Euteleostomi</taxon>
        <taxon>Actinopterygii</taxon>
        <taxon>Neopterygii</taxon>
        <taxon>Teleostei</taxon>
        <taxon>Anguilliformes</taxon>
        <taxon>Anguillidae</taxon>
        <taxon>Anguilla</taxon>
    </lineage>
</organism>
<protein>
    <submittedName>
        <fullName evidence="1">Uncharacterized protein</fullName>
    </submittedName>
</protein>
<proteinExistence type="predicted"/>
<dbReference type="AlphaFoldDB" id="A0A0E9VMP8"/>
<sequence>MIIICLTLNADKRFLVILHLSCQKEKF</sequence>
<reference evidence="1" key="2">
    <citation type="journal article" date="2015" name="Fish Shellfish Immunol.">
        <title>Early steps in the European eel (Anguilla anguilla)-Vibrio vulnificus interaction in the gills: Role of the RtxA13 toxin.</title>
        <authorList>
            <person name="Callol A."/>
            <person name="Pajuelo D."/>
            <person name="Ebbesson L."/>
            <person name="Teles M."/>
            <person name="MacKenzie S."/>
            <person name="Amaro C."/>
        </authorList>
    </citation>
    <scope>NUCLEOTIDE SEQUENCE</scope>
</reference>
<name>A0A0E9VMP8_ANGAN</name>